<evidence type="ECO:0000256" key="11">
    <source>
        <dbReference type="ARBA" id="ARBA00023033"/>
    </source>
</evidence>
<dbReference type="InterPro" id="IPR036396">
    <property type="entry name" value="Cyt_P450_sf"/>
</dbReference>
<accession>A0A921UZV2</accession>
<dbReference type="FunFam" id="1.10.630.10:FF:000055">
    <property type="entry name" value="Cytochrome P450 71A26"/>
    <property type="match status" value="1"/>
</dbReference>
<dbReference type="Gramene" id="EER94752">
    <property type="protein sequence ID" value="EER94752"/>
    <property type="gene ID" value="SORBI_3001G349900"/>
</dbReference>
<keyword evidence="7 13" id="KW-0479">Metal-binding</keyword>
<comment type="caution">
    <text evidence="15">The sequence shown here is derived from an EMBL/GenBank/DDBJ whole genome shotgun (WGS) entry which is preliminary data.</text>
</comment>
<sequence length="534" mass="58801">MALAVVLDGFADGLPAVKAALALFLPLLLFIVLRHFSDAARSNSNREHKRTPPSPSAMPLIGHLHLIAGGLPHVSLRDLAARQQGEGGLMLLRLGTVPTLVVSSSHAAQQILRTHDASFASRPGSVVGDILSYGPSDVGFAPYGEWWRQGKKLVTTHLLSAKKVQSNRAAREEEVGAVIARTRGAAAAHAPVDMSELLSSFTNDIICRAVAGRSFRVEGRNKVFRELIDVGMAVVGGFNLENFYPRLAKVAGGVLTWPARRGAERLRRRWDDILDALIDEHAREMAGADGRGDLQESDFIHVLLSVQEEYGLTRNSIKGILADMFTAGTDTAYLVLEFAMAELMLHQDALAKLQAEVRKTMPDGQETISEENLAGMTYLKAVIKETLRLHPPSPLLVPHLSLEDCDVDNYTVPAGTTVFINAWAIGRDPRMWNAPEEFMPERFIDSKGDITGADFRGNDFQFLPFGSGRRICPGVNFALASIEIMLANLVYHFDWELPEDVHNIDMTEVFGLTVRRKEKLLLIPRFHPPSPQEE</sequence>
<evidence type="ECO:0000256" key="5">
    <source>
        <dbReference type="ARBA" id="ARBA00022617"/>
    </source>
</evidence>
<keyword evidence="10 13" id="KW-0408">Iron</keyword>
<protein>
    <submittedName>
        <fullName evidence="15">Uncharacterized protein</fullName>
    </submittedName>
</protein>
<dbReference type="PANTHER" id="PTHR47955">
    <property type="entry name" value="CYTOCHROME P450 FAMILY 71 PROTEIN"/>
    <property type="match status" value="1"/>
</dbReference>
<dbReference type="PRINTS" id="PR00385">
    <property type="entry name" value="P450"/>
</dbReference>
<evidence type="ECO:0000256" key="14">
    <source>
        <dbReference type="RuleBase" id="RU000461"/>
    </source>
</evidence>
<comment type="cofactor">
    <cofactor evidence="1 13">
        <name>heme</name>
        <dbReference type="ChEBI" id="CHEBI:30413"/>
    </cofactor>
</comment>
<evidence type="ECO:0000256" key="4">
    <source>
        <dbReference type="ARBA" id="ARBA00010617"/>
    </source>
</evidence>
<reference evidence="15" key="2">
    <citation type="submission" date="2020-10" db="EMBL/GenBank/DDBJ databases">
        <authorList>
            <person name="Cooper E.A."/>
            <person name="Brenton Z.W."/>
            <person name="Flinn B.S."/>
            <person name="Jenkins J."/>
            <person name="Shu S."/>
            <person name="Flowers D."/>
            <person name="Luo F."/>
            <person name="Wang Y."/>
            <person name="Xia P."/>
            <person name="Barry K."/>
            <person name="Daum C."/>
            <person name="Lipzen A."/>
            <person name="Yoshinaga Y."/>
            <person name="Schmutz J."/>
            <person name="Saski C."/>
            <person name="Vermerris W."/>
            <person name="Kresovich S."/>
        </authorList>
    </citation>
    <scope>NUCLEOTIDE SEQUENCE</scope>
</reference>
<evidence type="ECO:0000313" key="16">
    <source>
        <dbReference type="Proteomes" id="UP000807115"/>
    </source>
</evidence>
<dbReference type="PANTHER" id="PTHR47955:SF14">
    <property type="entry name" value="OS01G0543600 PROTEIN"/>
    <property type="match status" value="1"/>
</dbReference>
<gene>
    <name evidence="15" type="ORF">BDA96_01G373400</name>
</gene>
<evidence type="ECO:0000256" key="12">
    <source>
        <dbReference type="ARBA" id="ARBA00023136"/>
    </source>
</evidence>
<keyword evidence="12" id="KW-0472">Membrane</keyword>
<evidence type="ECO:0000256" key="6">
    <source>
        <dbReference type="ARBA" id="ARBA00022692"/>
    </source>
</evidence>
<dbReference type="Proteomes" id="UP000807115">
    <property type="component" value="Chromosome 1"/>
</dbReference>
<keyword evidence="9 14" id="KW-0560">Oxidoreductase</keyword>
<dbReference type="Gene3D" id="1.10.630.10">
    <property type="entry name" value="Cytochrome P450"/>
    <property type="match status" value="1"/>
</dbReference>
<evidence type="ECO:0000256" key="1">
    <source>
        <dbReference type="ARBA" id="ARBA00001971"/>
    </source>
</evidence>
<keyword evidence="6" id="KW-0812">Transmembrane</keyword>
<evidence type="ECO:0000256" key="3">
    <source>
        <dbReference type="ARBA" id="ARBA00005179"/>
    </source>
</evidence>
<dbReference type="CDD" id="cd11072">
    <property type="entry name" value="CYP71-like"/>
    <property type="match status" value="1"/>
</dbReference>
<dbReference type="GO" id="GO:0005506">
    <property type="term" value="F:iron ion binding"/>
    <property type="evidence" value="ECO:0007669"/>
    <property type="project" value="InterPro"/>
</dbReference>
<proteinExistence type="inferred from homology"/>
<dbReference type="OrthoDB" id="632477at2759"/>
<comment type="subcellular location">
    <subcellularLocation>
        <location evidence="2">Membrane</location>
    </subcellularLocation>
</comment>
<dbReference type="PROSITE" id="PS00086">
    <property type="entry name" value="CYTOCHROME_P450"/>
    <property type="match status" value="1"/>
</dbReference>
<evidence type="ECO:0000313" key="15">
    <source>
        <dbReference type="EMBL" id="KAG0550854.1"/>
    </source>
</evidence>
<dbReference type="GO" id="GO:0016705">
    <property type="term" value="F:oxidoreductase activity, acting on paired donors, with incorporation or reduction of molecular oxygen"/>
    <property type="evidence" value="ECO:0007669"/>
    <property type="project" value="InterPro"/>
</dbReference>
<dbReference type="KEGG" id="sbi:8080456"/>
<name>A0A921UZV2_SORBI</name>
<comment type="similarity">
    <text evidence="4 14">Belongs to the cytochrome P450 family.</text>
</comment>
<reference evidence="15" key="1">
    <citation type="journal article" date="2019" name="BMC Genomics">
        <title>A new reference genome for Sorghum bicolor reveals high levels of sequence similarity between sweet and grain genotypes: implications for the genetics of sugar metabolism.</title>
        <authorList>
            <person name="Cooper E.A."/>
            <person name="Brenton Z.W."/>
            <person name="Flinn B.S."/>
            <person name="Jenkins J."/>
            <person name="Shu S."/>
            <person name="Flowers D."/>
            <person name="Luo F."/>
            <person name="Wang Y."/>
            <person name="Xia P."/>
            <person name="Barry K."/>
            <person name="Daum C."/>
            <person name="Lipzen A."/>
            <person name="Yoshinaga Y."/>
            <person name="Schmutz J."/>
            <person name="Saski C."/>
            <person name="Vermerris W."/>
            <person name="Kresovich S."/>
        </authorList>
    </citation>
    <scope>NUCLEOTIDE SEQUENCE</scope>
</reference>
<comment type="pathway">
    <text evidence="3">Secondary metabolite biosynthesis.</text>
</comment>
<dbReference type="EMBL" id="CM027680">
    <property type="protein sequence ID" value="KAG0550854.1"/>
    <property type="molecule type" value="Genomic_DNA"/>
</dbReference>
<evidence type="ECO:0000256" key="13">
    <source>
        <dbReference type="PIRSR" id="PIRSR602401-1"/>
    </source>
</evidence>
<dbReference type="GO" id="GO:0004497">
    <property type="term" value="F:monooxygenase activity"/>
    <property type="evidence" value="ECO:0007669"/>
    <property type="project" value="UniProtKB-KW"/>
</dbReference>
<dbReference type="SUPFAM" id="SSF48264">
    <property type="entry name" value="Cytochrome P450"/>
    <property type="match status" value="1"/>
</dbReference>
<feature type="binding site" description="axial binding residue" evidence="13">
    <location>
        <position position="472"/>
    </location>
    <ligand>
        <name>heme</name>
        <dbReference type="ChEBI" id="CHEBI:30413"/>
    </ligand>
    <ligandPart>
        <name>Fe</name>
        <dbReference type="ChEBI" id="CHEBI:18248"/>
    </ligandPart>
</feature>
<keyword evidence="8" id="KW-1133">Transmembrane helix</keyword>
<evidence type="ECO:0000256" key="10">
    <source>
        <dbReference type="ARBA" id="ARBA00023004"/>
    </source>
</evidence>
<keyword evidence="5 13" id="KW-0349">Heme</keyword>
<dbReference type="InterPro" id="IPR002401">
    <property type="entry name" value="Cyt_P450_E_grp-I"/>
</dbReference>
<dbReference type="GO" id="GO:0020037">
    <property type="term" value="F:heme binding"/>
    <property type="evidence" value="ECO:0007669"/>
    <property type="project" value="InterPro"/>
</dbReference>
<keyword evidence="11 14" id="KW-0503">Monooxygenase</keyword>
<organism evidence="15 16">
    <name type="scientific">Sorghum bicolor</name>
    <name type="common">Sorghum</name>
    <name type="synonym">Sorghum vulgare</name>
    <dbReference type="NCBI Taxonomy" id="4558"/>
    <lineage>
        <taxon>Eukaryota</taxon>
        <taxon>Viridiplantae</taxon>
        <taxon>Streptophyta</taxon>
        <taxon>Embryophyta</taxon>
        <taxon>Tracheophyta</taxon>
        <taxon>Spermatophyta</taxon>
        <taxon>Magnoliopsida</taxon>
        <taxon>Liliopsida</taxon>
        <taxon>Poales</taxon>
        <taxon>Poaceae</taxon>
        <taxon>PACMAD clade</taxon>
        <taxon>Panicoideae</taxon>
        <taxon>Andropogonodae</taxon>
        <taxon>Andropogoneae</taxon>
        <taxon>Sorghinae</taxon>
        <taxon>Sorghum</taxon>
    </lineage>
</organism>
<dbReference type="Pfam" id="PF00067">
    <property type="entry name" value="p450"/>
    <property type="match status" value="1"/>
</dbReference>
<dbReference type="OMA" id="LTWPARR"/>
<dbReference type="GO" id="GO:0016020">
    <property type="term" value="C:membrane"/>
    <property type="evidence" value="ECO:0007669"/>
    <property type="project" value="UniProtKB-SubCell"/>
</dbReference>
<evidence type="ECO:0000256" key="9">
    <source>
        <dbReference type="ARBA" id="ARBA00023002"/>
    </source>
</evidence>
<dbReference type="PRINTS" id="PR00463">
    <property type="entry name" value="EP450I"/>
</dbReference>
<evidence type="ECO:0000256" key="7">
    <source>
        <dbReference type="ARBA" id="ARBA00022723"/>
    </source>
</evidence>
<dbReference type="InterPro" id="IPR001128">
    <property type="entry name" value="Cyt_P450"/>
</dbReference>
<dbReference type="InterPro" id="IPR017972">
    <property type="entry name" value="Cyt_P450_CS"/>
</dbReference>
<evidence type="ECO:0000256" key="2">
    <source>
        <dbReference type="ARBA" id="ARBA00004370"/>
    </source>
</evidence>
<evidence type="ECO:0000256" key="8">
    <source>
        <dbReference type="ARBA" id="ARBA00022989"/>
    </source>
</evidence>
<dbReference type="AlphaFoldDB" id="A0A921UZV2"/>